<dbReference type="InterPro" id="IPR043131">
    <property type="entry name" value="BCAT-like_N"/>
</dbReference>
<evidence type="ECO:0000313" key="1">
    <source>
        <dbReference type="EMBL" id="TLU89750.1"/>
    </source>
</evidence>
<comment type="caution">
    <text evidence="1">The sequence shown here is derived from an EMBL/GenBank/DDBJ whole genome shotgun (WGS) entry which is preliminary data.</text>
</comment>
<evidence type="ECO:0000313" key="2">
    <source>
        <dbReference type="Proteomes" id="UP000309788"/>
    </source>
</evidence>
<dbReference type="Gene3D" id="3.30.470.10">
    <property type="match status" value="1"/>
</dbReference>
<keyword evidence="2" id="KW-1185">Reference proteome</keyword>
<dbReference type="OrthoDB" id="1148709at2"/>
<proteinExistence type="predicted"/>
<dbReference type="SUPFAM" id="SSF56752">
    <property type="entry name" value="D-aminoacid aminotransferase-like PLP-dependent enzymes"/>
    <property type="match status" value="1"/>
</dbReference>
<organism evidence="1 2">
    <name type="scientific">Dyadobacter sediminis</name>
    <dbReference type="NCBI Taxonomy" id="1493691"/>
    <lineage>
        <taxon>Bacteria</taxon>
        <taxon>Pseudomonadati</taxon>
        <taxon>Bacteroidota</taxon>
        <taxon>Cytophagia</taxon>
        <taxon>Cytophagales</taxon>
        <taxon>Spirosomataceae</taxon>
        <taxon>Dyadobacter</taxon>
    </lineage>
</organism>
<dbReference type="RefSeq" id="WP_138283104.1">
    <property type="nucleotide sequence ID" value="NZ_BMGE01000006.1"/>
</dbReference>
<dbReference type="InterPro" id="IPR001544">
    <property type="entry name" value="Aminotrans_IV"/>
</dbReference>
<gene>
    <name evidence="1" type="ORF">FEM55_19625</name>
</gene>
<dbReference type="Pfam" id="PF01063">
    <property type="entry name" value="Aminotran_4"/>
    <property type="match status" value="1"/>
</dbReference>
<dbReference type="InterPro" id="IPR043132">
    <property type="entry name" value="BCAT-like_C"/>
</dbReference>
<protein>
    <recommendedName>
        <fullName evidence="3">4-amino-4-deoxychorismate lyase</fullName>
    </recommendedName>
</protein>
<accession>A0A5R9K7B5</accession>
<dbReference type="AlphaFoldDB" id="A0A5R9K7B5"/>
<dbReference type="GO" id="GO:0003824">
    <property type="term" value="F:catalytic activity"/>
    <property type="evidence" value="ECO:0007669"/>
    <property type="project" value="InterPro"/>
</dbReference>
<dbReference type="Gene3D" id="3.20.10.10">
    <property type="entry name" value="D-amino Acid Aminotransferase, subunit A, domain 2"/>
    <property type="match status" value="1"/>
</dbReference>
<name>A0A5R9K7B5_9BACT</name>
<reference evidence="1 2" key="1">
    <citation type="submission" date="2019-05" db="EMBL/GenBank/DDBJ databases">
        <authorList>
            <person name="Qu J.-H."/>
        </authorList>
    </citation>
    <scope>NUCLEOTIDE SEQUENCE [LARGE SCALE GENOMIC DNA]</scope>
    <source>
        <strain evidence="1 2">Z12</strain>
    </source>
</reference>
<evidence type="ECO:0008006" key="3">
    <source>
        <dbReference type="Google" id="ProtNLM"/>
    </source>
</evidence>
<sequence length="200" mass="23193">MPRKLCFETICVENRVLKNLSGHEARLNKTRRELWGFTDYWNLTNLITIPDSLGNETHKCRLAYENEIDNIKWELYAPRTIRKIQRVYHDTVDYAFKYDDRTELNALFAQRGNADEILIIKNKMVTDSCYCNTAFYDGAKWLTPSAPLLHGTQRAFLLANGMIEEAEIKEENISGFSHVKLFNAMINWENAPALDIDVIA</sequence>
<dbReference type="InterPro" id="IPR036038">
    <property type="entry name" value="Aminotransferase-like"/>
</dbReference>
<dbReference type="Proteomes" id="UP000309788">
    <property type="component" value="Unassembled WGS sequence"/>
</dbReference>
<dbReference type="EMBL" id="VCEI01000029">
    <property type="protein sequence ID" value="TLU89750.1"/>
    <property type="molecule type" value="Genomic_DNA"/>
</dbReference>